<sequence length="588" mass="67128">MPSDGDAGETGSAISHPATFLGLPAEVILEIAHHVQLQADKPDVYPRKRLSKSHQKSLVYWNCKCLMPLAECNHHLRSLLTPLIFAKLMFAHSYPSISRDNRLLDVYSHLLDPDYNPIWLKHVRECHIMDWPQSQTGEDDGLIVAVCQALARLRDLDRVQIDDCAVDLTDGVLKVIGDTLYPQHVGLRHSNFSAQELSAAWTRMGLPPSSCTFDLHKHPTAIFDLYRRITYRPCDITFLIRHHFLSASLLTLELTGILVSQIPDLFQILRHAPLLRELLLDELVVARLPSRDSDPEIELHALHLPVLPADALPHLTRLRATPGLLRYFVPVILENSSNFSYLDLSRYYKAQGYIPAPRVDFKSCFGSQTLEGLRELSICIDNTFEYNLGDYFPNLRRLQLRDIAEHESIRLHIQKIASHWPTRMPTGITSFLIDFMPRRDGRLEDRNTELEFDLPSQLDGIKALTRVMPNLTWFFCGEPVEWIRRPRVLSESTSTDNSSEGEDWHPSLVPDVGGELHKFLKAHLIQMWEWSFHASKRWNSGMMVGPRPRAIRDYRGCLRSMFGEEDRQNIQILAGKLGVAAGSILDDI</sequence>
<dbReference type="Gene3D" id="3.80.10.10">
    <property type="entry name" value="Ribonuclease Inhibitor"/>
    <property type="match status" value="1"/>
</dbReference>
<evidence type="ECO:0000313" key="1">
    <source>
        <dbReference type="EMBL" id="KAF5333933.1"/>
    </source>
</evidence>
<comment type="caution">
    <text evidence="1">The sequence shown here is derived from an EMBL/GenBank/DDBJ whole genome shotgun (WGS) entry which is preliminary data.</text>
</comment>
<dbReference type="InterPro" id="IPR032675">
    <property type="entry name" value="LRR_dom_sf"/>
</dbReference>
<reference evidence="1 2" key="1">
    <citation type="journal article" date="2020" name="ISME J.">
        <title>Uncovering the hidden diversity of litter-decomposition mechanisms in mushroom-forming fungi.</title>
        <authorList>
            <person name="Floudas D."/>
            <person name="Bentzer J."/>
            <person name="Ahren D."/>
            <person name="Johansson T."/>
            <person name="Persson P."/>
            <person name="Tunlid A."/>
        </authorList>
    </citation>
    <scope>NUCLEOTIDE SEQUENCE [LARGE SCALE GENOMIC DNA]</scope>
    <source>
        <strain evidence="1 2">CBS 291.85</strain>
    </source>
</reference>
<protein>
    <submittedName>
        <fullName evidence="1">Uncharacterized protein</fullName>
    </submittedName>
</protein>
<dbReference type="Proteomes" id="UP000559256">
    <property type="component" value="Unassembled WGS sequence"/>
</dbReference>
<accession>A0A8H5C2T7</accession>
<proteinExistence type="predicted"/>
<evidence type="ECO:0000313" key="2">
    <source>
        <dbReference type="Proteomes" id="UP000559256"/>
    </source>
</evidence>
<name>A0A8H5C2T7_9AGAR</name>
<dbReference type="EMBL" id="JAACJM010000278">
    <property type="protein sequence ID" value="KAF5333933.1"/>
    <property type="molecule type" value="Genomic_DNA"/>
</dbReference>
<gene>
    <name evidence="1" type="ORF">D9758_018160</name>
</gene>
<dbReference type="AlphaFoldDB" id="A0A8H5C2T7"/>
<organism evidence="1 2">
    <name type="scientific">Tetrapyrgos nigripes</name>
    <dbReference type="NCBI Taxonomy" id="182062"/>
    <lineage>
        <taxon>Eukaryota</taxon>
        <taxon>Fungi</taxon>
        <taxon>Dikarya</taxon>
        <taxon>Basidiomycota</taxon>
        <taxon>Agaricomycotina</taxon>
        <taxon>Agaricomycetes</taxon>
        <taxon>Agaricomycetidae</taxon>
        <taxon>Agaricales</taxon>
        <taxon>Marasmiineae</taxon>
        <taxon>Marasmiaceae</taxon>
        <taxon>Tetrapyrgos</taxon>
    </lineage>
</organism>
<keyword evidence="2" id="KW-1185">Reference proteome</keyword>